<gene>
    <name evidence="6" type="ORF">RHS03_09477</name>
</gene>
<dbReference type="InterPro" id="IPR017907">
    <property type="entry name" value="Znf_RING_CS"/>
</dbReference>
<evidence type="ECO:0000256" key="2">
    <source>
        <dbReference type="ARBA" id="ARBA00022771"/>
    </source>
</evidence>
<dbReference type="Proteomes" id="UP000602905">
    <property type="component" value="Unassembled WGS sequence"/>
</dbReference>
<dbReference type="PANTHER" id="PTHR47094:SF1">
    <property type="entry name" value="RING-TYPE E3 UBIQUITIN TRANSFERASE"/>
    <property type="match status" value="1"/>
</dbReference>
<evidence type="ECO:0000259" key="5">
    <source>
        <dbReference type="PROSITE" id="PS50089"/>
    </source>
</evidence>
<accession>A0A8H7HJC9</accession>
<evidence type="ECO:0000313" key="7">
    <source>
        <dbReference type="Proteomes" id="UP000602905"/>
    </source>
</evidence>
<dbReference type="SUPFAM" id="SSF57850">
    <property type="entry name" value="RING/U-box"/>
    <property type="match status" value="1"/>
</dbReference>
<dbReference type="GO" id="GO:0006511">
    <property type="term" value="P:ubiquitin-dependent protein catabolic process"/>
    <property type="evidence" value="ECO:0007669"/>
    <property type="project" value="TreeGrafter"/>
</dbReference>
<dbReference type="AlphaFoldDB" id="A0A8H7HJC9"/>
<dbReference type="GO" id="GO:0061630">
    <property type="term" value="F:ubiquitin protein ligase activity"/>
    <property type="evidence" value="ECO:0007669"/>
    <property type="project" value="InterPro"/>
</dbReference>
<dbReference type="InterPro" id="IPR049627">
    <property type="entry name" value="SLX8"/>
</dbReference>
<keyword evidence="2 4" id="KW-0863">Zinc-finger</keyword>
<evidence type="ECO:0000313" key="6">
    <source>
        <dbReference type="EMBL" id="KAF8688440.1"/>
    </source>
</evidence>
<keyword evidence="3" id="KW-0862">Zinc</keyword>
<dbReference type="GO" id="GO:0140082">
    <property type="term" value="F:SUMO-ubiquitin ligase activity"/>
    <property type="evidence" value="ECO:0007669"/>
    <property type="project" value="TreeGrafter"/>
</dbReference>
<name>A0A8H7HJC9_9AGAM</name>
<dbReference type="Gene3D" id="3.30.40.10">
    <property type="entry name" value="Zinc/RING finger domain, C3HC4 (zinc finger)"/>
    <property type="match status" value="1"/>
</dbReference>
<dbReference type="InterPro" id="IPR001841">
    <property type="entry name" value="Znf_RING"/>
</dbReference>
<dbReference type="SMART" id="SM00184">
    <property type="entry name" value="RING"/>
    <property type="match status" value="1"/>
</dbReference>
<feature type="domain" description="RING-type" evidence="5">
    <location>
        <begin position="65"/>
        <end position="108"/>
    </location>
</feature>
<dbReference type="OrthoDB" id="6270329at2759"/>
<dbReference type="GO" id="GO:0008270">
    <property type="term" value="F:zinc ion binding"/>
    <property type="evidence" value="ECO:0007669"/>
    <property type="project" value="UniProtKB-KW"/>
</dbReference>
<feature type="non-terminal residue" evidence="6">
    <location>
        <position position="1"/>
    </location>
</feature>
<dbReference type="GO" id="GO:0032183">
    <property type="term" value="F:SUMO binding"/>
    <property type="evidence" value="ECO:0007669"/>
    <property type="project" value="TreeGrafter"/>
</dbReference>
<keyword evidence="1" id="KW-0479">Metal-binding</keyword>
<organism evidence="6 7">
    <name type="scientific">Rhizoctonia solani</name>
    <dbReference type="NCBI Taxonomy" id="456999"/>
    <lineage>
        <taxon>Eukaryota</taxon>
        <taxon>Fungi</taxon>
        <taxon>Dikarya</taxon>
        <taxon>Basidiomycota</taxon>
        <taxon>Agaricomycotina</taxon>
        <taxon>Agaricomycetes</taxon>
        <taxon>Cantharellales</taxon>
        <taxon>Ceratobasidiaceae</taxon>
        <taxon>Rhizoctonia</taxon>
    </lineage>
</organism>
<proteinExistence type="predicted"/>
<comment type="caution">
    <text evidence="6">The sequence shown here is derived from an EMBL/GenBank/DDBJ whole genome shotgun (WGS) entry which is preliminary data.</text>
</comment>
<sequence>MVPMDMFAQMHPDYIDYDPVSTFLSDPENTSEDKDIDSSLRKHKATLPDVDDLEERGPLLSEYMCPICYCPPRNAVVTLCGHILCGPCLHGAATARQSAGQPLCPVCRTPIPSLRFALPSIEFNLNPNVPLNVMNWDQTFSANANNKDSVEDKWDPMRSGVIGLEILTVNKI</sequence>
<dbReference type="PROSITE" id="PS00518">
    <property type="entry name" value="ZF_RING_1"/>
    <property type="match status" value="1"/>
</dbReference>
<evidence type="ECO:0000256" key="4">
    <source>
        <dbReference type="PROSITE-ProRule" id="PRU00175"/>
    </source>
</evidence>
<dbReference type="GO" id="GO:0016567">
    <property type="term" value="P:protein ubiquitination"/>
    <property type="evidence" value="ECO:0007669"/>
    <property type="project" value="UniProtKB-UniPathway"/>
</dbReference>
<reference evidence="6" key="1">
    <citation type="submission" date="2020-09" db="EMBL/GenBank/DDBJ databases">
        <title>Comparative genome analyses of four rice-infecting Rhizoctonia solani isolates reveal extensive enrichment of homogalacturonan modification genes.</title>
        <authorList>
            <person name="Lee D.-Y."/>
            <person name="Jeon J."/>
            <person name="Kim K.-T."/>
            <person name="Cheong K."/>
            <person name="Song H."/>
            <person name="Choi G."/>
            <person name="Ko J."/>
            <person name="Opiyo S.O."/>
            <person name="Zuo S."/>
            <person name="Madhav S."/>
            <person name="Lee Y.-H."/>
            <person name="Wang G.-L."/>
        </authorList>
    </citation>
    <scope>NUCLEOTIDE SEQUENCE</scope>
    <source>
        <strain evidence="6">AG1-IA WGL</strain>
    </source>
</reference>
<dbReference type="Pfam" id="PF13920">
    <property type="entry name" value="zf-C3HC4_3"/>
    <property type="match status" value="1"/>
</dbReference>
<evidence type="ECO:0000256" key="1">
    <source>
        <dbReference type="ARBA" id="ARBA00022723"/>
    </source>
</evidence>
<dbReference type="GO" id="GO:0033768">
    <property type="term" value="C:SUMO-targeted ubiquitin ligase complex"/>
    <property type="evidence" value="ECO:0007669"/>
    <property type="project" value="TreeGrafter"/>
</dbReference>
<evidence type="ECO:0000256" key="3">
    <source>
        <dbReference type="ARBA" id="ARBA00022833"/>
    </source>
</evidence>
<protein>
    <submittedName>
        <fullName evidence="6">Zinc finger, C3HC4 type (RING finger)</fullName>
    </submittedName>
</protein>
<dbReference type="InterPro" id="IPR013083">
    <property type="entry name" value="Znf_RING/FYVE/PHD"/>
</dbReference>
<dbReference type="PROSITE" id="PS50089">
    <property type="entry name" value="ZF_RING_2"/>
    <property type="match status" value="1"/>
</dbReference>
<dbReference type="PANTHER" id="PTHR47094">
    <property type="entry name" value="ELFLESS, ISOFORM B"/>
    <property type="match status" value="1"/>
</dbReference>
<dbReference type="UniPathway" id="UPA00143"/>
<dbReference type="EMBL" id="JACYCD010000692">
    <property type="protein sequence ID" value="KAF8688440.1"/>
    <property type="molecule type" value="Genomic_DNA"/>
</dbReference>